<comment type="caution">
    <text evidence="7">The sequence shown here is derived from an EMBL/GenBank/DDBJ whole genome shotgun (WGS) entry which is preliminary data.</text>
</comment>
<dbReference type="PRINTS" id="PR00455">
    <property type="entry name" value="HTHTETR"/>
</dbReference>
<dbReference type="InterPro" id="IPR001647">
    <property type="entry name" value="HTH_TetR"/>
</dbReference>
<keyword evidence="1" id="KW-0805">Transcription regulation</keyword>
<dbReference type="InterPro" id="IPR050109">
    <property type="entry name" value="HTH-type_TetR-like_transc_reg"/>
</dbReference>
<dbReference type="PANTHER" id="PTHR30055:SF234">
    <property type="entry name" value="HTH-TYPE TRANSCRIPTIONAL REGULATOR BETI"/>
    <property type="match status" value="1"/>
</dbReference>
<evidence type="ECO:0000256" key="4">
    <source>
        <dbReference type="PROSITE-ProRule" id="PRU00335"/>
    </source>
</evidence>
<evidence type="ECO:0000256" key="3">
    <source>
        <dbReference type="ARBA" id="ARBA00023163"/>
    </source>
</evidence>
<dbReference type="PROSITE" id="PS50977">
    <property type="entry name" value="HTH_TETR_2"/>
    <property type="match status" value="1"/>
</dbReference>
<organism evidence="7 8">
    <name type="scientific">Plantactinospora siamensis</name>
    <dbReference type="NCBI Taxonomy" id="555372"/>
    <lineage>
        <taxon>Bacteria</taxon>
        <taxon>Bacillati</taxon>
        <taxon>Actinomycetota</taxon>
        <taxon>Actinomycetes</taxon>
        <taxon>Micromonosporales</taxon>
        <taxon>Micromonosporaceae</taxon>
        <taxon>Plantactinospora</taxon>
    </lineage>
</organism>
<keyword evidence="3" id="KW-0804">Transcription</keyword>
<keyword evidence="8" id="KW-1185">Reference proteome</keyword>
<sequence length="227" mass="24443">MDDDQQPSAGTARQRLLDAAIGQLAEQGISDLSLRQLATALGTSHRMLIYHFGSKEGLLVAVVKAIEERNREALLAMEADLDQSPLDVARGLWQLMRDPAIRPQARLFFEVYSQALQGRPYASGLLDGLVEDWLRPAVARLRSLGVPEREARAQARLGLAVSRGLLLDLLTTGDEEGVDDATLLYLQIMRYGPDATAPVRDLLPPSGGATDGGEATPNARPADGPPA</sequence>
<dbReference type="InterPro" id="IPR009057">
    <property type="entry name" value="Homeodomain-like_sf"/>
</dbReference>
<dbReference type="RefSeq" id="WP_377340495.1">
    <property type="nucleotide sequence ID" value="NZ_JBHLUE010000016.1"/>
</dbReference>
<evidence type="ECO:0000256" key="5">
    <source>
        <dbReference type="SAM" id="MobiDB-lite"/>
    </source>
</evidence>
<dbReference type="Proteomes" id="UP001589894">
    <property type="component" value="Unassembled WGS sequence"/>
</dbReference>
<dbReference type="SUPFAM" id="SSF46689">
    <property type="entry name" value="Homeodomain-like"/>
    <property type="match status" value="1"/>
</dbReference>
<feature type="domain" description="HTH tetR-type" evidence="6">
    <location>
        <begin position="10"/>
        <end position="70"/>
    </location>
</feature>
<dbReference type="EMBL" id="JBHLUE010000016">
    <property type="protein sequence ID" value="MFC0566087.1"/>
    <property type="molecule type" value="Genomic_DNA"/>
</dbReference>
<reference evidence="7 8" key="1">
    <citation type="submission" date="2024-09" db="EMBL/GenBank/DDBJ databases">
        <authorList>
            <person name="Sun Q."/>
            <person name="Mori K."/>
        </authorList>
    </citation>
    <scope>NUCLEOTIDE SEQUENCE [LARGE SCALE GENOMIC DNA]</scope>
    <source>
        <strain evidence="7 8">TBRC 2205</strain>
    </source>
</reference>
<keyword evidence="2 4" id="KW-0238">DNA-binding</keyword>
<proteinExistence type="predicted"/>
<feature type="DNA-binding region" description="H-T-H motif" evidence="4">
    <location>
        <begin position="33"/>
        <end position="52"/>
    </location>
</feature>
<gene>
    <name evidence="7" type="ORF">ACFFHU_18345</name>
</gene>
<evidence type="ECO:0000259" key="6">
    <source>
        <dbReference type="PROSITE" id="PS50977"/>
    </source>
</evidence>
<dbReference type="Pfam" id="PF00440">
    <property type="entry name" value="TetR_N"/>
    <property type="match status" value="1"/>
</dbReference>
<evidence type="ECO:0000313" key="8">
    <source>
        <dbReference type="Proteomes" id="UP001589894"/>
    </source>
</evidence>
<dbReference type="PANTHER" id="PTHR30055">
    <property type="entry name" value="HTH-TYPE TRANSCRIPTIONAL REGULATOR RUTR"/>
    <property type="match status" value="1"/>
</dbReference>
<protein>
    <submittedName>
        <fullName evidence="7">TetR/AcrR family transcriptional regulator</fullName>
    </submittedName>
</protein>
<accession>A0ABV6NZ86</accession>
<dbReference type="Gene3D" id="1.10.357.10">
    <property type="entry name" value="Tetracycline Repressor, domain 2"/>
    <property type="match status" value="1"/>
</dbReference>
<name>A0ABV6NZ86_9ACTN</name>
<evidence type="ECO:0000256" key="2">
    <source>
        <dbReference type="ARBA" id="ARBA00023125"/>
    </source>
</evidence>
<evidence type="ECO:0000256" key="1">
    <source>
        <dbReference type="ARBA" id="ARBA00023015"/>
    </source>
</evidence>
<evidence type="ECO:0000313" key="7">
    <source>
        <dbReference type="EMBL" id="MFC0566087.1"/>
    </source>
</evidence>
<feature type="region of interest" description="Disordered" evidence="5">
    <location>
        <begin position="197"/>
        <end position="227"/>
    </location>
</feature>